<organism evidence="1">
    <name type="scientific">Tanacetum cinerariifolium</name>
    <name type="common">Dalmatian daisy</name>
    <name type="synonym">Chrysanthemum cinerariifolium</name>
    <dbReference type="NCBI Taxonomy" id="118510"/>
    <lineage>
        <taxon>Eukaryota</taxon>
        <taxon>Viridiplantae</taxon>
        <taxon>Streptophyta</taxon>
        <taxon>Embryophyta</taxon>
        <taxon>Tracheophyta</taxon>
        <taxon>Spermatophyta</taxon>
        <taxon>Magnoliopsida</taxon>
        <taxon>eudicotyledons</taxon>
        <taxon>Gunneridae</taxon>
        <taxon>Pentapetalae</taxon>
        <taxon>asterids</taxon>
        <taxon>campanulids</taxon>
        <taxon>Asterales</taxon>
        <taxon>Asteraceae</taxon>
        <taxon>Asteroideae</taxon>
        <taxon>Anthemideae</taxon>
        <taxon>Anthemidinae</taxon>
        <taxon>Tanacetum</taxon>
    </lineage>
</organism>
<dbReference type="AlphaFoldDB" id="A0A699TYD4"/>
<evidence type="ECO:0000313" key="1">
    <source>
        <dbReference type="EMBL" id="GFD12604.1"/>
    </source>
</evidence>
<dbReference type="EMBL" id="BKCJ011266826">
    <property type="protein sequence ID" value="GFD12604.1"/>
    <property type="molecule type" value="Genomic_DNA"/>
</dbReference>
<feature type="non-terminal residue" evidence="1">
    <location>
        <position position="1"/>
    </location>
</feature>
<proteinExistence type="predicted"/>
<name>A0A699TYD4_TANCI</name>
<comment type="caution">
    <text evidence="1">The sequence shown here is derived from an EMBL/GenBank/DDBJ whole genome shotgun (WGS) entry which is preliminary data.</text>
</comment>
<gene>
    <name evidence="1" type="ORF">Tci_884573</name>
</gene>
<protein>
    <submittedName>
        <fullName evidence="1">Uncharacterized protein</fullName>
    </submittedName>
</protein>
<sequence length="57" mass="6381">IQKQMAATSKATASNNRRSYIGDIGHHGIQIRRLYVSRTYTDRGQPSYQGLLTCIAL</sequence>
<accession>A0A699TYD4</accession>
<reference evidence="1" key="1">
    <citation type="journal article" date="2019" name="Sci. Rep.">
        <title>Draft genome of Tanacetum cinerariifolium, the natural source of mosquito coil.</title>
        <authorList>
            <person name="Yamashiro T."/>
            <person name="Shiraishi A."/>
            <person name="Satake H."/>
            <person name="Nakayama K."/>
        </authorList>
    </citation>
    <scope>NUCLEOTIDE SEQUENCE</scope>
</reference>